<evidence type="ECO:0000313" key="1">
    <source>
        <dbReference type="EMBL" id="HDM89851.1"/>
    </source>
</evidence>
<accession>A0A7C1B9Q5</accession>
<reference evidence="1" key="1">
    <citation type="journal article" date="2020" name="mSystems">
        <title>Genome- and Community-Level Interaction Insights into Carbon Utilization and Element Cycling Functions of Hydrothermarchaeota in Hydrothermal Sediment.</title>
        <authorList>
            <person name="Zhou Z."/>
            <person name="Liu Y."/>
            <person name="Xu W."/>
            <person name="Pan J."/>
            <person name="Luo Z.H."/>
            <person name="Li M."/>
        </authorList>
    </citation>
    <scope>NUCLEOTIDE SEQUENCE [LARGE SCALE GENOMIC DNA]</scope>
    <source>
        <strain evidence="1">HyVt-237</strain>
    </source>
</reference>
<comment type="caution">
    <text evidence="1">The sequence shown here is derived from an EMBL/GenBank/DDBJ whole genome shotgun (WGS) entry which is preliminary data.</text>
</comment>
<dbReference type="AlphaFoldDB" id="A0A7C1B9Q5"/>
<evidence type="ECO:0008006" key="2">
    <source>
        <dbReference type="Google" id="ProtNLM"/>
    </source>
</evidence>
<proteinExistence type="predicted"/>
<dbReference type="Proteomes" id="UP000885931">
    <property type="component" value="Unassembled WGS sequence"/>
</dbReference>
<sequence>MSSLGVEIGAKELRFILIEGNWIVKSGRRRFTEGVRFRDFLLNLQAELGEGGAWVVPLRGVYGRLMEPWESEIFARLLKETLGNLSSDLIFSYQHMGEKVFMGTALKDDLIGYYNLIKGAGFQVNSVEVPVFAAFNALWYNYPEKRGESLTMFHTEGDLLYVLQIDEGTPALAISRLIGRDDNRLLEYLIELKETFLENNSDIVVSGELSTKPSVFEAIEAELEIPVIVLDPLRVFEGIDKEGLESNTLFAAALGAALKGARYA</sequence>
<gene>
    <name evidence="1" type="ORF">ENG67_01410</name>
</gene>
<dbReference type="EMBL" id="DRBW01000052">
    <property type="protein sequence ID" value="HDM89851.1"/>
    <property type="molecule type" value="Genomic_DNA"/>
</dbReference>
<name>A0A7C1B9Q5_UNCW3</name>
<organism evidence="1">
    <name type="scientific">candidate division WOR-3 bacterium</name>
    <dbReference type="NCBI Taxonomy" id="2052148"/>
    <lineage>
        <taxon>Bacteria</taxon>
        <taxon>Bacteria division WOR-3</taxon>
    </lineage>
</organism>
<protein>
    <recommendedName>
        <fullName evidence="2">Pilus assembly protein PilM</fullName>
    </recommendedName>
</protein>